<evidence type="ECO:0000313" key="2">
    <source>
        <dbReference type="Proteomes" id="UP000199706"/>
    </source>
</evidence>
<protein>
    <submittedName>
        <fullName evidence="1">Uncharacterized protein</fullName>
    </submittedName>
</protein>
<dbReference type="Proteomes" id="UP000199706">
    <property type="component" value="Unassembled WGS sequence"/>
</dbReference>
<gene>
    <name evidence="1" type="ORF">SAMN05216466_10922</name>
</gene>
<sequence>MDIEICADGTVNFYAAQQHWNASQNGKDKSVLETANFAGQRLMAMTDDAGGFDLHYLGFKTAGFATMEAAHRAAPEFARRVLTRMSAMVAD</sequence>
<reference evidence="1 2" key="1">
    <citation type="submission" date="2016-10" db="EMBL/GenBank/DDBJ databases">
        <authorList>
            <person name="de Groot N.N."/>
        </authorList>
    </citation>
    <scope>NUCLEOTIDE SEQUENCE [LARGE SCALE GENOMIC DNA]</scope>
    <source>
        <strain evidence="1 2">LMG 2247</strain>
    </source>
</reference>
<evidence type="ECO:0000313" key="1">
    <source>
        <dbReference type="EMBL" id="SDH31698.1"/>
    </source>
</evidence>
<organism evidence="1 2">
    <name type="scientific">Paraburkholderia phenazinium</name>
    <dbReference type="NCBI Taxonomy" id="60549"/>
    <lineage>
        <taxon>Bacteria</taxon>
        <taxon>Pseudomonadati</taxon>
        <taxon>Pseudomonadota</taxon>
        <taxon>Betaproteobacteria</taxon>
        <taxon>Burkholderiales</taxon>
        <taxon>Burkholderiaceae</taxon>
        <taxon>Paraburkholderia</taxon>
    </lineage>
</organism>
<name>A0A1G8BEV6_9BURK</name>
<dbReference type="AlphaFoldDB" id="A0A1G8BEV6"/>
<dbReference type="RefSeq" id="WP_090686333.1">
    <property type="nucleotide sequence ID" value="NZ_CADERL010000004.1"/>
</dbReference>
<accession>A0A1G8BEV6</accession>
<dbReference type="EMBL" id="FNCJ01000009">
    <property type="protein sequence ID" value="SDH31698.1"/>
    <property type="molecule type" value="Genomic_DNA"/>
</dbReference>
<dbReference type="OrthoDB" id="6893545at2"/>
<proteinExistence type="predicted"/>